<feature type="signal peptide" evidence="2">
    <location>
        <begin position="1"/>
        <end position="28"/>
    </location>
</feature>
<reference evidence="3 4" key="1">
    <citation type="submission" date="2014-08" db="EMBL/GenBank/DDBJ databases">
        <title>Complete genome of a marine bacteria Jeotgalibacillus malaysiensis.</title>
        <authorList>
            <person name="Yaakop A.S."/>
            <person name="Chan K.-G."/>
            <person name="Goh K.M."/>
        </authorList>
    </citation>
    <scope>NUCLEOTIDE SEQUENCE [LARGE SCALE GENOMIC DNA]</scope>
    <source>
        <strain evidence="3 4">D5</strain>
    </source>
</reference>
<dbReference type="OrthoDB" id="2690990at2"/>
<dbReference type="InterPro" id="IPR051922">
    <property type="entry name" value="Bact_Sporulation_Assoc"/>
</dbReference>
<dbReference type="KEGG" id="jeo:JMA_29560"/>
<proteinExistence type="predicted"/>
<dbReference type="Proteomes" id="UP000031449">
    <property type="component" value="Chromosome"/>
</dbReference>
<evidence type="ECO:0008006" key="5">
    <source>
        <dbReference type="Google" id="ProtNLM"/>
    </source>
</evidence>
<evidence type="ECO:0000256" key="1">
    <source>
        <dbReference type="SAM" id="MobiDB-lite"/>
    </source>
</evidence>
<gene>
    <name evidence="3" type="ORF">JMA_29560</name>
</gene>
<evidence type="ECO:0000313" key="3">
    <source>
        <dbReference type="EMBL" id="AJD92273.1"/>
    </source>
</evidence>
<dbReference type="InterPro" id="IPR007253">
    <property type="entry name" value="Cell_wall-bd_2"/>
</dbReference>
<dbReference type="HOGENOM" id="CLU_351926_0_0_9"/>
<dbReference type="PANTHER" id="PTHR30032:SF8">
    <property type="entry name" value="GERMINATION-SPECIFIC N-ACETYLMURAMOYL-L-ALANINE AMIDASE"/>
    <property type="match status" value="1"/>
</dbReference>
<dbReference type="PANTHER" id="PTHR30032">
    <property type="entry name" value="N-ACETYLMURAMOYL-L-ALANINE AMIDASE-RELATED"/>
    <property type="match status" value="1"/>
</dbReference>
<dbReference type="STRING" id="1508404.JMA_29560"/>
<keyword evidence="2" id="KW-0732">Signal</keyword>
<evidence type="ECO:0000256" key="2">
    <source>
        <dbReference type="SAM" id="SignalP"/>
    </source>
</evidence>
<dbReference type="AlphaFoldDB" id="A0A0B5AUI8"/>
<sequence>MGLNRKILSLSSFFVLLLSAFVTYQASASSDTKYFSTGEKTALQTENGTIELENAEEAGKLVISTANDQVEHTYEYAMIEAVKVFVIDGEEYASIVVRHNGSANAIVVTTYLINESITEIHSTGEWTDASYDFTEAGFIVNQLLEEGALNDLTYTVTYEIKDQEVQRNEEKSAMNQDQSRSFSTQSTTPVKIVGDNPSVSELNRILTEEAIKQNIPPEIVKAIVYQEASMDHFWPNGQIPAGYQDIYARNCTPEKAAANPNILAWDGTNVKMGYDCIGIGIMQVSDWRGISNEQERMAYVDRLKKDIRFNIAEGLKILETKWGNQYRTLYLDGQPQIPKVNDQDRRMIDNWYFAILAYNGVLMRNDPNLYGDLAYQERIMNHIESFSQERISPFPKNQLSTSLISGSSFMRFNKYHFTTAAPLKESKSHLNAGDRAYINDSVNFRSIGDINQVIRTLAPNEKVTVTNKPLGYLSYSKGQHYYFLPVVTDSGQEGYVATQYLTPLSVSLEGTTRYETAASISAYGWQNTPTDTVVIGRGDLPIDSLTGSVLAAAKNAPLLLNRTDVLHQSVIDELNRVKPKNVYILGGESAISSAVASQIDAMRFNGTDVKVFRVAGDTRYSTAVDVANQYAGTTVGEVFLTTGDESSPDALPIAAYAGSKRMPILITSTSELRPEVVNFLKDKRVSKVTIIGGPTAISTAVENELKKYVSTVDRVSGADRYETSVAIAKKYYPQSVNRNDVFVARGDVIVDALAGSALAGRYGTPLVLTRSDSAPQTITNWLNTYNKSATKPVLHFLGSTDVINSSTRDTLEQSALR</sequence>
<feature type="chain" id="PRO_5002113435" description="SH3b domain-containing protein" evidence="2">
    <location>
        <begin position="29"/>
        <end position="817"/>
    </location>
</feature>
<keyword evidence="4" id="KW-1185">Reference proteome</keyword>
<protein>
    <recommendedName>
        <fullName evidence="5">SH3b domain-containing protein</fullName>
    </recommendedName>
</protein>
<dbReference type="Pfam" id="PF04122">
    <property type="entry name" value="CW_binding_2"/>
    <property type="match status" value="3"/>
</dbReference>
<feature type="compositionally biased region" description="Polar residues" evidence="1">
    <location>
        <begin position="173"/>
        <end position="189"/>
    </location>
</feature>
<dbReference type="BioCyc" id="JESP1508404:G14D9-12237-MONOMER"/>
<dbReference type="EMBL" id="CP009416">
    <property type="protein sequence ID" value="AJD92273.1"/>
    <property type="molecule type" value="Genomic_DNA"/>
</dbReference>
<dbReference type="Gene3D" id="1.10.530.10">
    <property type="match status" value="1"/>
</dbReference>
<feature type="region of interest" description="Disordered" evidence="1">
    <location>
        <begin position="166"/>
        <end position="190"/>
    </location>
</feature>
<accession>A0A0B5AUI8</accession>
<organism evidence="3 4">
    <name type="scientific">Jeotgalibacillus malaysiensis</name>
    <dbReference type="NCBI Taxonomy" id="1508404"/>
    <lineage>
        <taxon>Bacteria</taxon>
        <taxon>Bacillati</taxon>
        <taxon>Bacillota</taxon>
        <taxon>Bacilli</taxon>
        <taxon>Bacillales</taxon>
        <taxon>Caryophanaceae</taxon>
        <taxon>Jeotgalibacillus</taxon>
    </lineage>
</organism>
<name>A0A0B5AUI8_9BACL</name>
<dbReference type="Gene3D" id="3.40.50.12090">
    <property type="match status" value="2"/>
</dbReference>
<evidence type="ECO:0000313" key="4">
    <source>
        <dbReference type="Proteomes" id="UP000031449"/>
    </source>
</evidence>